<sequence>MAPKVFWRAESHTESHTKTRKPYRNFKVIPKLETLTKIESPTE</sequence>
<organism evidence="1 2">
    <name type="scientific">Racocetra persica</name>
    <dbReference type="NCBI Taxonomy" id="160502"/>
    <lineage>
        <taxon>Eukaryota</taxon>
        <taxon>Fungi</taxon>
        <taxon>Fungi incertae sedis</taxon>
        <taxon>Mucoromycota</taxon>
        <taxon>Glomeromycotina</taxon>
        <taxon>Glomeromycetes</taxon>
        <taxon>Diversisporales</taxon>
        <taxon>Gigasporaceae</taxon>
        <taxon>Racocetra</taxon>
    </lineage>
</organism>
<name>A0ACA9PYS4_9GLOM</name>
<gene>
    <name evidence="1" type="ORF">RPERSI_LOCUS11486</name>
</gene>
<proteinExistence type="predicted"/>
<comment type="caution">
    <text evidence="1">The sequence shown here is derived from an EMBL/GenBank/DDBJ whole genome shotgun (WGS) entry which is preliminary data.</text>
</comment>
<reference evidence="1" key="1">
    <citation type="submission" date="2021-06" db="EMBL/GenBank/DDBJ databases">
        <authorList>
            <person name="Kallberg Y."/>
            <person name="Tangrot J."/>
            <person name="Rosling A."/>
        </authorList>
    </citation>
    <scope>NUCLEOTIDE SEQUENCE</scope>
    <source>
        <strain evidence="1">MA461A</strain>
    </source>
</reference>
<protein>
    <submittedName>
        <fullName evidence="1">36797_t:CDS:1</fullName>
    </submittedName>
</protein>
<evidence type="ECO:0000313" key="1">
    <source>
        <dbReference type="EMBL" id="CAG8723339.1"/>
    </source>
</evidence>
<evidence type="ECO:0000313" key="2">
    <source>
        <dbReference type="Proteomes" id="UP000789920"/>
    </source>
</evidence>
<feature type="non-terminal residue" evidence="1">
    <location>
        <position position="43"/>
    </location>
</feature>
<dbReference type="Proteomes" id="UP000789920">
    <property type="component" value="Unassembled WGS sequence"/>
</dbReference>
<accession>A0ACA9PYS4</accession>
<dbReference type="EMBL" id="CAJVQC010023685">
    <property type="protein sequence ID" value="CAG8723339.1"/>
    <property type="molecule type" value="Genomic_DNA"/>
</dbReference>
<keyword evidence="2" id="KW-1185">Reference proteome</keyword>